<dbReference type="SUPFAM" id="SSF51197">
    <property type="entry name" value="Clavaminate synthase-like"/>
    <property type="match status" value="1"/>
</dbReference>
<feature type="compositionally biased region" description="Basic and acidic residues" evidence="1">
    <location>
        <begin position="393"/>
        <end position="413"/>
    </location>
</feature>
<comment type="caution">
    <text evidence="2">The sequence shown here is derived from an EMBL/GenBank/DDBJ whole genome shotgun (WGS) entry which is preliminary data.</text>
</comment>
<sequence>MLVQALSERVDWAKAAKKTKNVAATAVGEVAENPEAAAANVRNVRIIRYDVYCHARDRGTEVDSGVPAAGNPGNDVDHTHAGHQGLEQLKNLKRGREVTAACSLRLALQQAAFNLRLALQQVFLRSRLARTSMDGRDEQSQVGSMAKLAVTRLHHHSRTGPLTACGGHPGDSLRSSPPGAEAPMQPRAASALLAQRHLAHFSWMPEEDLTIFEALREQLTFVPGDTHDARFKLQVCRPSRRSCRTAMDAVAGTKSPALQRVVEELCQIFQMELHRCWVNLYRAGTDDHAAFHRDHFDGRSGGAQVTLGVFASFGDRRDLCWSFGGRATAWRLPLRNGDVVAFDRTANAAGLHSIEKKLDAAEDRISVSLWGTGRIPGHAPCPPFAPPARRWRAKEAPPPRRWTRRETVEEKRNMGGGGGGGRWE</sequence>
<dbReference type="InterPro" id="IPR037151">
    <property type="entry name" value="AlkB-like_sf"/>
</dbReference>
<evidence type="ECO:0000313" key="2">
    <source>
        <dbReference type="EMBL" id="CAK8989377.1"/>
    </source>
</evidence>
<dbReference type="Gene3D" id="2.60.120.590">
    <property type="entry name" value="Alpha-ketoglutarate-dependent dioxygenase AlkB-like"/>
    <property type="match status" value="1"/>
</dbReference>
<proteinExistence type="predicted"/>
<protein>
    <recommendedName>
        <fullName evidence="4">Fe2OG dioxygenase domain-containing protein</fullName>
    </recommendedName>
</protein>
<reference evidence="2 3" key="1">
    <citation type="submission" date="2024-02" db="EMBL/GenBank/DDBJ databases">
        <authorList>
            <person name="Chen Y."/>
            <person name="Shah S."/>
            <person name="Dougan E. K."/>
            <person name="Thang M."/>
            <person name="Chan C."/>
        </authorList>
    </citation>
    <scope>NUCLEOTIDE SEQUENCE [LARGE SCALE GENOMIC DNA]</scope>
</reference>
<keyword evidence="3" id="KW-1185">Reference proteome</keyword>
<name>A0ABP0HHC9_9DINO</name>
<dbReference type="PANTHER" id="PTHR42256:SF1">
    <property type="entry name" value="FE2OG DIOXYGENASE DOMAIN-CONTAINING PROTEIN"/>
    <property type="match status" value="1"/>
</dbReference>
<feature type="region of interest" description="Disordered" evidence="1">
    <location>
        <begin position="158"/>
        <end position="186"/>
    </location>
</feature>
<feature type="compositionally biased region" description="Gly residues" evidence="1">
    <location>
        <begin position="414"/>
        <end position="424"/>
    </location>
</feature>
<dbReference type="Proteomes" id="UP001642484">
    <property type="component" value="Unassembled WGS sequence"/>
</dbReference>
<gene>
    <name evidence="2" type="ORF">CCMP2556_LOCUS1637</name>
</gene>
<evidence type="ECO:0000313" key="3">
    <source>
        <dbReference type="Proteomes" id="UP001642484"/>
    </source>
</evidence>
<evidence type="ECO:0000256" key="1">
    <source>
        <dbReference type="SAM" id="MobiDB-lite"/>
    </source>
</evidence>
<accession>A0ABP0HHC9</accession>
<feature type="region of interest" description="Disordered" evidence="1">
    <location>
        <begin position="378"/>
        <end position="424"/>
    </location>
</feature>
<organism evidence="2 3">
    <name type="scientific">Durusdinium trenchii</name>
    <dbReference type="NCBI Taxonomy" id="1381693"/>
    <lineage>
        <taxon>Eukaryota</taxon>
        <taxon>Sar</taxon>
        <taxon>Alveolata</taxon>
        <taxon>Dinophyceae</taxon>
        <taxon>Suessiales</taxon>
        <taxon>Symbiodiniaceae</taxon>
        <taxon>Durusdinium</taxon>
    </lineage>
</organism>
<evidence type="ECO:0008006" key="4">
    <source>
        <dbReference type="Google" id="ProtNLM"/>
    </source>
</evidence>
<dbReference type="PANTHER" id="PTHR42256">
    <property type="entry name" value="OXOGLUTARATE/IRON-DEPENDENT DIOXYGENASE"/>
    <property type="match status" value="1"/>
</dbReference>
<dbReference type="EMBL" id="CAXAMN010000558">
    <property type="protein sequence ID" value="CAK8989377.1"/>
    <property type="molecule type" value="Genomic_DNA"/>
</dbReference>